<feature type="compositionally biased region" description="Acidic residues" evidence="1">
    <location>
        <begin position="551"/>
        <end position="570"/>
    </location>
</feature>
<feature type="region of interest" description="Disordered" evidence="1">
    <location>
        <begin position="163"/>
        <end position="182"/>
    </location>
</feature>
<name>A0A4S8RCG6_9HELO</name>
<reference evidence="2 3" key="1">
    <citation type="submission" date="2017-12" db="EMBL/GenBank/DDBJ databases">
        <title>Comparative genomics of Botrytis spp.</title>
        <authorList>
            <person name="Valero-Jimenez C.A."/>
            <person name="Tapia P."/>
            <person name="Veloso J."/>
            <person name="Silva-Moreno E."/>
            <person name="Staats M."/>
            <person name="Valdes J.H."/>
            <person name="Van Kan J.A.L."/>
        </authorList>
    </citation>
    <scope>NUCLEOTIDE SEQUENCE [LARGE SCALE GENOMIC DNA]</scope>
    <source>
        <strain evidence="2 3">MUCL435</strain>
    </source>
</reference>
<feature type="compositionally biased region" description="Acidic residues" evidence="1">
    <location>
        <begin position="210"/>
        <end position="219"/>
    </location>
</feature>
<dbReference type="Proteomes" id="UP000308671">
    <property type="component" value="Unassembled WGS sequence"/>
</dbReference>
<feature type="region of interest" description="Disordered" evidence="1">
    <location>
        <begin position="210"/>
        <end position="279"/>
    </location>
</feature>
<gene>
    <name evidence="2" type="ORF">BGAL_0014g00310</name>
</gene>
<protein>
    <submittedName>
        <fullName evidence="2">Uncharacterized protein</fullName>
    </submittedName>
</protein>
<sequence length="637" mass="72168">MSETYYNYHFLDNQYQFLDGVDLHSPIYPVEDVVQTIQAPPQAFQFEDYLNLPDEEMQGNPTQVELPLPHITDNATANPQFFNQGSTGTMQPVQHVPAPFEFPPHYQNSVLNDFPDAAYPLHIIDQAGRLPRYVTSALLQGVKRRREFDDQILHVIASGIDTSEPFGLEQQPNKKRETSKGKGKALAISIEHDPEDLALSECEYDAEDFALSDNEDEPESTQAAGPAPKERETPVRPIRVPGKKWIKPNATTQGKNKRSKNIQSLNPSRFYTPLAQPPRSWGTPNRVGVLPFQYTKDGELKPHARYTVSQIQEFIFNHPGHTVEGQRHTKNSGLTLWVQSVPSDSAARYSHQNSDKCRFEDCPVRNGTIHKGHYRVAFDEQSSDPVITDPFHNAGHVHLYCLEKFLDFPFICANFNVRPDCRILPEGRNKMAITRDHLEMKKVVGKFIHRAERNFANQDTIAPRNRYSYENTLSYAMTAKALELEPLSRQKFRDNRPNANSIDKHMNNLDLFVTGLNNRKGKQVEGNASDSEAPIVRQPRKKSNKRKAAEVDEDEDAEFEIDETILDADNDTVAVDTGRRSPQFKPSPRPVKKSRVEIKKNARKAIAISSDSSSDNDSGDDSDVSEWAPAVKRSRSR</sequence>
<organism evidence="2 3">
    <name type="scientific">Botrytis galanthina</name>
    <dbReference type="NCBI Taxonomy" id="278940"/>
    <lineage>
        <taxon>Eukaryota</taxon>
        <taxon>Fungi</taxon>
        <taxon>Dikarya</taxon>
        <taxon>Ascomycota</taxon>
        <taxon>Pezizomycotina</taxon>
        <taxon>Leotiomycetes</taxon>
        <taxon>Helotiales</taxon>
        <taxon>Sclerotiniaceae</taxon>
        <taxon>Botrytis</taxon>
    </lineage>
</organism>
<evidence type="ECO:0000313" key="3">
    <source>
        <dbReference type="Proteomes" id="UP000308671"/>
    </source>
</evidence>
<keyword evidence="3" id="KW-1185">Reference proteome</keyword>
<dbReference type="EMBL" id="PQXL01000014">
    <property type="protein sequence ID" value="THV55101.1"/>
    <property type="molecule type" value="Genomic_DNA"/>
</dbReference>
<dbReference type="AlphaFoldDB" id="A0A4S8RCG6"/>
<comment type="caution">
    <text evidence="2">The sequence shown here is derived from an EMBL/GenBank/DDBJ whole genome shotgun (WGS) entry which is preliminary data.</text>
</comment>
<feature type="region of interest" description="Disordered" evidence="1">
    <location>
        <begin position="521"/>
        <end position="637"/>
    </location>
</feature>
<dbReference type="OrthoDB" id="5307331at2759"/>
<proteinExistence type="predicted"/>
<evidence type="ECO:0000313" key="2">
    <source>
        <dbReference type="EMBL" id="THV55101.1"/>
    </source>
</evidence>
<evidence type="ECO:0000256" key="1">
    <source>
        <dbReference type="SAM" id="MobiDB-lite"/>
    </source>
</evidence>
<accession>A0A4S8RCG6</accession>